<organism evidence="4 5">
    <name type="scientific">Allacma fusca</name>
    <dbReference type="NCBI Taxonomy" id="39272"/>
    <lineage>
        <taxon>Eukaryota</taxon>
        <taxon>Metazoa</taxon>
        <taxon>Ecdysozoa</taxon>
        <taxon>Arthropoda</taxon>
        <taxon>Hexapoda</taxon>
        <taxon>Collembola</taxon>
        <taxon>Symphypleona</taxon>
        <taxon>Sminthuridae</taxon>
        <taxon>Allacma</taxon>
    </lineage>
</organism>
<dbReference type="PANTHER" id="PTHR24300">
    <property type="entry name" value="CYTOCHROME P450 508A4-RELATED"/>
    <property type="match status" value="1"/>
</dbReference>
<protein>
    <recommendedName>
        <fullName evidence="6">Cytochrome P450</fullName>
    </recommendedName>
</protein>
<dbReference type="Proteomes" id="UP000708208">
    <property type="component" value="Unassembled WGS sequence"/>
</dbReference>
<dbReference type="EMBL" id="CAJVCH010540806">
    <property type="protein sequence ID" value="CAG7826698.1"/>
    <property type="molecule type" value="Genomic_DNA"/>
</dbReference>
<comment type="caution">
    <text evidence="4">The sequence shown here is derived from an EMBL/GenBank/DDBJ whole genome shotgun (WGS) entry which is preliminary data.</text>
</comment>
<accession>A0A8J2L7M3</accession>
<evidence type="ECO:0008006" key="6">
    <source>
        <dbReference type="Google" id="ProtNLM"/>
    </source>
</evidence>
<dbReference type="Pfam" id="PF00067">
    <property type="entry name" value="p450"/>
    <property type="match status" value="1"/>
</dbReference>
<dbReference type="OrthoDB" id="1103324at2759"/>
<dbReference type="InterPro" id="IPR001128">
    <property type="entry name" value="Cyt_P450"/>
</dbReference>
<name>A0A8J2L7M3_9HEXA</name>
<dbReference type="GO" id="GO:0016712">
    <property type="term" value="F:oxidoreductase activity, acting on paired donors, with incorporation or reduction of molecular oxygen, reduced flavin or flavoprotein as one donor, and incorporation of one atom of oxygen"/>
    <property type="evidence" value="ECO:0007669"/>
    <property type="project" value="TreeGrafter"/>
</dbReference>
<keyword evidence="5" id="KW-1185">Reference proteome</keyword>
<dbReference type="GO" id="GO:0005506">
    <property type="term" value="F:iron ion binding"/>
    <property type="evidence" value="ECO:0007669"/>
    <property type="project" value="InterPro"/>
</dbReference>
<dbReference type="InterPro" id="IPR050182">
    <property type="entry name" value="Cytochrome_P450_fam2"/>
</dbReference>
<dbReference type="GO" id="GO:0020037">
    <property type="term" value="F:heme binding"/>
    <property type="evidence" value="ECO:0007669"/>
    <property type="project" value="InterPro"/>
</dbReference>
<keyword evidence="2" id="KW-0479">Metal-binding</keyword>
<evidence type="ECO:0000256" key="2">
    <source>
        <dbReference type="ARBA" id="ARBA00022723"/>
    </source>
</evidence>
<evidence type="ECO:0000313" key="4">
    <source>
        <dbReference type="EMBL" id="CAG7826698.1"/>
    </source>
</evidence>
<dbReference type="AlphaFoldDB" id="A0A8J2L7M3"/>
<feature type="non-terminal residue" evidence="4">
    <location>
        <position position="1"/>
    </location>
</feature>
<proteinExistence type="inferred from homology"/>
<dbReference type="GO" id="GO:0006082">
    <property type="term" value="P:organic acid metabolic process"/>
    <property type="evidence" value="ECO:0007669"/>
    <property type="project" value="TreeGrafter"/>
</dbReference>
<reference evidence="4" key="1">
    <citation type="submission" date="2021-06" db="EMBL/GenBank/DDBJ databases">
        <authorList>
            <person name="Hodson N. C."/>
            <person name="Mongue J. A."/>
            <person name="Jaron S. K."/>
        </authorList>
    </citation>
    <scope>NUCLEOTIDE SEQUENCE</scope>
</reference>
<evidence type="ECO:0000313" key="5">
    <source>
        <dbReference type="Proteomes" id="UP000708208"/>
    </source>
</evidence>
<comment type="similarity">
    <text evidence="1">Belongs to the cytochrome P450 family.</text>
</comment>
<keyword evidence="3" id="KW-0408">Iron</keyword>
<evidence type="ECO:0000256" key="3">
    <source>
        <dbReference type="ARBA" id="ARBA00023004"/>
    </source>
</evidence>
<gene>
    <name evidence="4" type="ORF">AFUS01_LOCUS36740</name>
</gene>
<dbReference type="GO" id="GO:0006805">
    <property type="term" value="P:xenobiotic metabolic process"/>
    <property type="evidence" value="ECO:0007669"/>
    <property type="project" value="TreeGrafter"/>
</dbReference>
<evidence type="ECO:0000256" key="1">
    <source>
        <dbReference type="ARBA" id="ARBA00010617"/>
    </source>
</evidence>
<dbReference type="PANTHER" id="PTHR24300:SF375">
    <property type="entry name" value="CYTOCHROME P450 FAMILY"/>
    <property type="match status" value="1"/>
</dbReference>
<sequence length="68" mass="8042">MYPEIQEKLRNELKTVIRNGRLTTLEDKPSLPYARAFILELHRHNHLVPILPRKVYKDTACDKYNIPA</sequence>
<dbReference type="GO" id="GO:0005737">
    <property type="term" value="C:cytoplasm"/>
    <property type="evidence" value="ECO:0007669"/>
    <property type="project" value="TreeGrafter"/>
</dbReference>